<dbReference type="Pfam" id="PF07291">
    <property type="entry name" value="MauE"/>
    <property type="match status" value="1"/>
</dbReference>
<feature type="domain" description="Methylamine utilisation protein MauE" evidence="6">
    <location>
        <begin position="2"/>
        <end position="131"/>
    </location>
</feature>
<evidence type="ECO:0000313" key="8">
    <source>
        <dbReference type="Proteomes" id="UP000198217"/>
    </source>
</evidence>
<proteinExistence type="predicted"/>
<sequence>MRYVEVAGRLTLALVFLAAVVGKVRGRAAFAEFARSVDQFGLLPRAWATAAAYLAVAAEAAVVGLLAVPATVRAGYAVATGLLGVLSAAIVAAVRRGRRPACRCFGAGGAPLGARHVLRNAVLLAVAGFGWAVLALAPPEPLRPAGLLLGLAAAVPVAALVIRFDDLAALFAPTPSRRSPAAPVAGRRRG</sequence>
<dbReference type="Proteomes" id="UP000198217">
    <property type="component" value="Chromosome I"/>
</dbReference>
<dbReference type="RefSeq" id="WP_088994767.1">
    <property type="nucleotide sequence ID" value="NZ_LT607750.1"/>
</dbReference>
<keyword evidence="3 5" id="KW-1133">Transmembrane helix</keyword>
<evidence type="ECO:0000256" key="5">
    <source>
        <dbReference type="SAM" id="Phobius"/>
    </source>
</evidence>
<dbReference type="GO" id="GO:0030416">
    <property type="term" value="P:methylamine metabolic process"/>
    <property type="evidence" value="ECO:0007669"/>
    <property type="project" value="InterPro"/>
</dbReference>
<reference evidence="7 8" key="1">
    <citation type="submission" date="2016-06" db="EMBL/GenBank/DDBJ databases">
        <authorList>
            <person name="Kjaerup R.B."/>
            <person name="Dalgaard T.S."/>
            <person name="Juul-Madsen H.R."/>
        </authorList>
    </citation>
    <scope>NUCLEOTIDE SEQUENCE [LARGE SCALE GENOMIC DNA]</scope>
    <source>
        <strain evidence="7 8">DSM 43904</strain>
    </source>
</reference>
<dbReference type="AlphaFoldDB" id="A0A1C5IMT3"/>
<accession>A0A1C5IMT3</accession>
<evidence type="ECO:0000256" key="1">
    <source>
        <dbReference type="ARBA" id="ARBA00004141"/>
    </source>
</evidence>
<organism evidence="7 8">
    <name type="scientific">Micromonospora echinaurantiaca</name>
    <dbReference type="NCBI Taxonomy" id="47857"/>
    <lineage>
        <taxon>Bacteria</taxon>
        <taxon>Bacillati</taxon>
        <taxon>Actinomycetota</taxon>
        <taxon>Actinomycetes</taxon>
        <taxon>Micromonosporales</taxon>
        <taxon>Micromonosporaceae</taxon>
        <taxon>Micromonospora</taxon>
    </lineage>
</organism>
<dbReference type="GO" id="GO:0016020">
    <property type="term" value="C:membrane"/>
    <property type="evidence" value="ECO:0007669"/>
    <property type="project" value="UniProtKB-SubCell"/>
</dbReference>
<keyword evidence="4 5" id="KW-0472">Membrane</keyword>
<evidence type="ECO:0000313" key="7">
    <source>
        <dbReference type="EMBL" id="SCG59630.1"/>
    </source>
</evidence>
<feature type="transmembrane region" description="Helical" evidence="5">
    <location>
        <begin position="46"/>
        <end position="68"/>
    </location>
</feature>
<protein>
    <submittedName>
        <fullName evidence="7">Methylamine utilisation protein MauE</fullName>
    </submittedName>
</protein>
<dbReference type="UniPathway" id="UPA00895"/>
<dbReference type="EMBL" id="LT607750">
    <property type="protein sequence ID" value="SCG59630.1"/>
    <property type="molecule type" value="Genomic_DNA"/>
</dbReference>
<gene>
    <name evidence="7" type="ORF">GA0070609_3563</name>
</gene>
<evidence type="ECO:0000256" key="4">
    <source>
        <dbReference type="ARBA" id="ARBA00023136"/>
    </source>
</evidence>
<keyword evidence="8" id="KW-1185">Reference proteome</keyword>
<name>A0A1C5IMT3_9ACTN</name>
<dbReference type="InterPro" id="IPR009908">
    <property type="entry name" value="Methylamine_util_MauE"/>
</dbReference>
<keyword evidence="2 5" id="KW-0812">Transmembrane</keyword>
<feature type="transmembrane region" description="Helical" evidence="5">
    <location>
        <begin position="121"/>
        <end position="139"/>
    </location>
</feature>
<feature type="transmembrane region" description="Helical" evidence="5">
    <location>
        <begin position="74"/>
        <end position="94"/>
    </location>
</feature>
<feature type="transmembrane region" description="Helical" evidence="5">
    <location>
        <begin position="145"/>
        <end position="162"/>
    </location>
</feature>
<comment type="subcellular location">
    <subcellularLocation>
        <location evidence="1">Membrane</location>
        <topology evidence="1">Multi-pass membrane protein</topology>
    </subcellularLocation>
</comment>
<evidence type="ECO:0000256" key="2">
    <source>
        <dbReference type="ARBA" id="ARBA00022692"/>
    </source>
</evidence>
<evidence type="ECO:0000259" key="6">
    <source>
        <dbReference type="Pfam" id="PF07291"/>
    </source>
</evidence>
<evidence type="ECO:0000256" key="3">
    <source>
        <dbReference type="ARBA" id="ARBA00022989"/>
    </source>
</evidence>